<sequence>MSSLSPRGSLSGVSSAAVADDFADSLKDLTQNNKYEISNLTIIAKENTEHAQVISKALENHIKKAGPAHKLPALYLLDSIVKNVGTPYTVYLGRSLYSTFMEAYTLVDTNTRKSMEGMLKTWKEPVPGSMDPRPVFPPEVYRPIENALIRARTAALQHRGMPQNGYHSTPTPPQMNGRYMPPPQQNYAQYQQPQQYYNQAPQQQTMPVYASTPVPQNFAQPQPPRPAYIDPESVKRNVAGVISQVQQEFGSDPLNVKTQAKLQALLSLQQVLNTQQLQPESLQAIAAQIDKFSAAATPQPPVHSTPVVSVPQWQPPAPIAQPLPLPVQQPYLQAQSVQPPIYAHPPTSVAPTQAPPALSSQQLGSLAALLQNTQKPSTPQMRAAAPALQTASHAQLHSFQNQTAAAPPPQSGGDLFAALAKAGLVKPPTMPPVMQLSATTSQAPPAPAPGADLATLLNSLHKRGTSQGGNAPATNGASATSFSPRVHVPATNAALKVFRPELLRALYTDQPNQCSTCGRRFLSTPAGRETKARHLDWHFRINQRLAESTRAAHHRHWYPDALEWMKTEDFDPSTVTADSAAAKVATATERVKGPEDMYVRAPAGMTKTQCPICYEEMRSSHPEEVQDWVFMNATYNGGKIVHATCLAEMTGVVPQQNGGGGSLAAALAGLGGSREGSRTPDSVLGKRKAEEGSGSAQKLRREF</sequence>
<dbReference type="Gene3D" id="1.25.40.90">
    <property type="match status" value="1"/>
</dbReference>
<comment type="caution">
    <text evidence="3">The sequence shown here is derived from an EMBL/GenBank/DDBJ whole genome shotgun (WGS) entry which is preliminary data.</text>
</comment>
<dbReference type="Pfam" id="PF04818">
    <property type="entry name" value="CID"/>
    <property type="match status" value="1"/>
</dbReference>
<reference evidence="4" key="1">
    <citation type="submission" date="2017-03" db="EMBL/GenBank/DDBJ databases">
        <title>Genomes of endolithic fungi from Antarctica.</title>
        <authorList>
            <person name="Coleine C."/>
            <person name="Masonjones S."/>
            <person name="Stajich J.E."/>
        </authorList>
    </citation>
    <scope>NUCLEOTIDE SEQUENCE [LARGE SCALE GENOMIC DNA]</scope>
    <source>
        <strain evidence="4">CCFEE 5527</strain>
    </source>
</reference>
<feature type="region of interest" description="Disordered" evidence="1">
    <location>
        <begin position="374"/>
        <end position="412"/>
    </location>
</feature>
<dbReference type="OrthoDB" id="343582at2759"/>
<feature type="region of interest" description="Disordered" evidence="1">
    <location>
        <begin position="159"/>
        <end position="190"/>
    </location>
</feature>
<dbReference type="GO" id="GO:0006369">
    <property type="term" value="P:termination of RNA polymerase II transcription"/>
    <property type="evidence" value="ECO:0007669"/>
    <property type="project" value="InterPro"/>
</dbReference>
<dbReference type="EMBL" id="NAJO01000094">
    <property type="protein sequence ID" value="OQN95455.1"/>
    <property type="molecule type" value="Genomic_DNA"/>
</dbReference>
<feature type="compositionally biased region" description="Polar residues" evidence="1">
    <location>
        <begin position="468"/>
        <end position="482"/>
    </location>
</feature>
<dbReference type="GO" id="GO:0005849">
    <property type="term" value="C:mRNA cleavage factor complex"/>
    <property type="evidence" value="ECO:0007669"/>
    <property type="project" value="TreeGrafter"/>
</dbReference>
<feature type="region of interest" description="Disordered" evidence="1">
    <location>
        <begin position="462"/>
        <end position="482"/>
    </location>
</feature>
<dbReference type="InterPro" id="IPR054127">
    <property type="entry name" value="Pcf11_C"/>
</dbReference>
<gene>
    <name evidence="3" type="ORF">B0A48_18411</name>
</gene>
<dbReference type="GO" id="GO:0000993">
    <property type="term" value="F:RNA polymerase II complex binding"/>
    <property type="evidence" value="ECO:0007669"/>
    <property type="project" value="InterPro"/>
</dbReference>
<dbReference type="InterPro" id="IPR047415">
    <property type="entry name" value="Pcf11_CID"/>
</dbReference>
<keyword evidence="4" id="KW-1185">Reference proteome</keyword>
<dbReference type="InterPro" id="IPR006569">
    <property type="entry name" value="CID_dom"/>
</dbReference>
<organism evidence="3 4">
    <name type="scientific">Cryoendolithus antarcticus</name>
    <dbReference type="NCBI Taxonomy" id="1507870"/>
    <lineage>
        <taxon>Eukaryota</taxon>
        <taxon>Fungi</taxon>
        <taxon>Dikarya</taxon>
        <taxon>Ascomycota</taxon>
        <taxon>Pezizomycotina</taxon>
        <taxon>Dothideomycetes</taxon>
        <taxon>Dothideomycetidae</taxon>
        <taxon>Cladosporiales</taxon>
        <taxon>Cladosporiaceae</taxon>
        <taxon>Cryoendolithus</taxon>
    </lineage>
</organism>
<dbReference type="InParanoid" id="A0A1V8S8F4"/>
<evidence type="ECO:0000313" key="3">
    <source>
        <dbReference type="EMBL" id="OQN95455.1"/>
    </source>
</evidence>
<dbReference type="InterPro" id="IPR008942">
    <property type="entry name" value="ENTH_VHS"/>
</dbReference>
<dbReference type="Pfam" id="PF21936">
    <property type="entry name" value="Pcf11_C"/>
    <property type="match status" value="1"/>
</dbReference>
<dbReference type="AlphaFoldDB" id="A0A1V8S8F4"/>
<evidence type="ECO:0000256" key="1">
    <source>
        <dbReference type="SAM" id="MobiDB-lite"/>
    </source>
</evidence>
<feature type="domain" description="CID" evidence="2">
    <location>
        <begin position="14"/>
        <end position="152"/>
    </location>
</feature>
<dbReference type="FunFam" id="1.25.40.90:FF:000016">
    <property type="entry name" value="mRNA cleavage factor complex component Pcf11"/>
    <property type="match status" value="1"/>
</dbReference>
<dbReference type="SMART" id="SM00582">
    <property type="entry name" value="RPR"/>
    <property type="match status" value="1"/>
</dbReference>
<dbReference type="InterPro" id="IPR045154">
    <property type="entry name" value="PCF11-like"/>
</dbReference>
<dbReference type="GO" id="GO:0003729">
    <property type="term" value="F:mRNA binding"/>
    <property type="evidence" value="ECO:0007669"/>
    <property type="project" value="InterPro"/>
</dbReference>
<dbReference type="FunCoup" id="A0A1V8S8F4">
    <property type="interactions" value="920"/>
</dbReference>
<evidence type="ECO:0000259" key="2">
    <source>
        <dbReference type="PROSITE" id="PS51391"/>
    </source>
</evidence>
<dbReference type="PROSITE" id="PS51391">
    <property type="entry name" value="CID"/>
    <property type="match status" value="1"/>
</dbReference>
<dbReference type="PANTHER" id="PTHR15921:SF3">
    <property type="entry name" value="PRE-MRNA CLEAVAGE COMPLEX 2 PROTEIN PCF11"/>
    <property type="match status" value="1"/>
</dbReference>
<dbReference type="Proteomes" id="UP000192596">
    <property type="component" value="Unassembled WGS sequence"/>
</dbReference>
<dbReference type="SUPFAM" id="SSF48464">
    <property type="entry name" value="ENTH/VHS domain"/>
    <property type="match status" value="1"/>
</dbReference>
<feature type="compositionally biased region" description="Polar residues" evidence="1">
    <location>
        <begin position="389"/>
        <end position="404"/>
    </location>
</feature>
<dbReference type="CDD" id="cd16982">
    <property type="entry name" value="CID_Pcf11"/>
    <property type="match status" value="1"/>
</dbReference>
<protein>
    <recommendedName>
        <fullName evidence="2">CID domain-containing protein</fullName>
    </recommendedName>
</protein>
<accession>A0A1V8S8F4</accession>
<dbReference type="STRING" id="1507870.A0A1V8S8F4"/>
<dbReference type="GO" id="GO:0031124">
    <property type="term" value="P:mRNA 3'-end processing"/>
    <property type="evidence" value="ECO:0007669"/>
    <property type="project" value="InterPro"/>
</dbReference>
<feature type="region of interest" description="Disordered" evidence="1">
    <location>
        <begin position="665"/>
        <end position="703"/>
    </location>
</feature>
<evidence type="ECO:0000313" key="4">
    <source>
        <dbReference type="Proteomes" id="UP000192596"/>
    </source>
</evidence>
<proteinExistence type="predicted"/>
<dbReference type="PANTHER" id="PTHR15921">
    <property type="entry name" value="PRE-MRNA CLEAVAGE COMPLEX II"/>
    <property type="match status" value="1"/>
</dbReference>
<dbReference type="GO" id="GO:0005737">
    <property type="term" value="C:cytoplasm"/>
    <property type="evidence" value="ECO:0007669"/>
    <property type="project" value="TreeGrafter"/>
</dbReference>
<name>A0A1V8S8F4_9PEZI</name>